<dbReference type="SUPFAM" id="SSF88659">
    <property type="entry name" value="Sigma3 and sigma4 domains of RNA polymerase sigma factors"/>
    <property type="match status" value="1"/>
</dbReference>
<dbReference type="InterPro" id="IPR014284">
    <property type="entry name" value="RNA_pol_sigma-70_dom"/>
</dbReference>
<dbReference type="InterPro" id="IPR013324">
    <property type="entry name" value="RNA_pol_sigma_r3/r4-like"/>
</dbReference>
<sequence>MSHSPDLALLLEKSQAGDREAWKNLLEIVYPSMKKIIANRIKPYRDQITIDTTDLAHDVYLEFDKQRSFSWHNREHFFSVLARVSRRVVIDYLRSRSCEKRGAGVNLVPVDEDSLPFNNSDKELWLTINRLLESLGNVDPEIVELTELRYFAGFSLEEIAGIKKLSVSTIKRQWRFARAWLNQQLDEEIKYA</sequence>
<gene>
    <name evidence="6" type="ORF">OPS25_05415</name>
</gene>
<dbReference type="Gene3D" id="1.10.10.10">
    <property type="entry name" value="Winged helix-like DNA-binding domain superfamily/Winged helix DNA-binding domain"/>
    <property type="match status" value="1"/>
</dbReference>
<evidence type="ECO:0000313" key="6">
    <source>
        <dbReference type="EMBL" id="MCW8107931.1"/>
    </source>
</evidence>
<evidence type="ECO:0000313" key="7">
    <source>
        <dbReference type="Proteomes" id="UP001142810"/>
    </source>
</evidence>
<dbReference type="NCBIfam" id="TIGR02999">
    <property type="entry name" value="Sig-70_X6"/>
    <property type="match status" value="1"/>
</dbReference>
<dbReference type="InterPro" id="IPR039425">
    <property type="entry name" value="RNA_pol_sigma-70-like"/>
</dbReference>
<keyword evidence="2" id="KW-0805">Transcription regulation</keyword>
<keyword evidence="3" id="KW-0731">Sigma factor</keyword>
<name>A0ABT3P580_9ALTE</name>
<dbReference type="SUPFAM" id="SSF88946">
    <property type="entry name" value="Sigma2 domain of RNA polymerase sigma factors"/>
    <property type="match status" value="1"/>
</dbReference>
<dbReference type="Pfam" id="PF07638">
    <property type="entry name" value="Sigma70_ECF"/>
    <property type="match status" value="1"/>
</dbReference>
<organism evidence="6 7">
    <name type="scientific">Alteromonas aquimaris</name>
    <dbReference type="NCBI Taxonomy" id="2998417"/>
    <lineage>
        <taxon>Bacteria</taxon>
        <taxon>Pseudomonadati</taxon>
        <taxon>Pseudomonadota</taxon>
        <taxon>Gammaproteobacteria</taxon>
        <taxon>Alteromonadales</taxon>
        <taxon>Alteromonadaceae</taxon>
        <taxon>Alteromonas/Salinimonas group</taxon>
        <taxon>Alteromonas</taxon>
    </lineage>
</organism>
<dbReference type="PANTHER" id="PTHR43133:SF39">
    <property type="entry name" value="SIMILAR TO RNA POLYMERASE SIGMA-E FACTOR"/>
    <property type="match status" value="1"/>
</dbReference>
<dbReference type="InterPro" id="IPR013325">
    <property type="entry name" value="RNA_pol_sigma_r2"/>
</dbReference>
<evidence type="ECO:0000256" key="1">
    <source>
        <dbReference type="ARBA" id="ARBA00010641"/>
    </source>
</evidence>
<keyword evidence="4" id="KW-0804">Transcription</keyword>
<accession>A0ABT3P580</accession>
<dbReference type="Gene3D" id="1.10.1740.10">
    <property type="match status" value="1"/>
</dbReference>
<dbReference type="InterPro" id="IPR036388">
    <property type="entry name" value="WH-like_DNA-bd_sf"/>
</dbReference>
<evidence type="ECO:0000259" key="5">
    <source>
        <dbReference type="Pfam" id="PF07638"/>
    </source>
</evidence>
<dbReference type="RefSeq" id="WP_265616617.1">
    <property type="nucleotide sequence ID" value="NZ_JAPFRD010000005.1"/>
</dbReference>
<reference evidence="6" key="1">
    <citation type="submission" date="2022-11" db="EMBL/GenBank/DDBJ databases">
        <title>Alteromonas sp. nov., isolated from sea water of the Qingdao.</title>
        <authorList>
            <person name="Wang Q."/>
        </authorList>
    </citation>
    <scope>NUCLEOTIDE SEQUENCE</scope>
    <source>
        <strain evidence="6">ASW11-7</strain>
    </source>
</reference>
<dbReference type="EMBL" id="JAPFRD010000005">
    <property type="protein sequence ID" value="MCW8107931.1"/>
    <property type="molecule type" value="Genomic_DNA"/>
</dbReference>
<dbReference type="NCBIfam" id="TIGR02937">
    <property type="entry name" value="sigma70-ECF"/>
    <property type="match status" value="1"/>
</dbReference>
<proteinExistence type="inferred from homology"/>
<keyword evidence="7" id="KW-1185">Reference proteome</keyword>
<evidence type="ECO:0000256" key="4">
    <source>
        <dbReference type="ARBA" id="ARBA00023163"/>
    </source>
</evidence>
<protein>
    <submittedName>
        <fullName evidence="6">ECF-type sigma factor</fullName>
    </submittedName>
</protein>
<evidence type="ECO:0000256" key="3">
    <source>
        <dbReference type="ARBA" id="ARBA00023082"/>
    </source>
</evidence>
<evidence type="ECO:0000256" key="2">
    <source>
        <dbReference type="ARBA" id="ARBA00023015"/>
    </source>
</evidence>
<dbReference type="Proteomes" id="UP001142810">
    <property type="component" value="Unassembled WGS sequence"/>
</dbReference>
<dbReference type="InterPro" id="IPR053812">
    <property type="entry name" value="HTH_Sigma70_ECF-like"/>
</dbReference>
<dbReference type="PANTHER" id="PTHR43133">
    <property type="entry name" value="RNA POLYMERASE ECF-TYPE SIGMA FACTO"/>
    <property type="match status" value="1"/>
</dbReference>
<comment type="similarity">
    <text evidence="1">Belongs to the sigma-70 factor family. ECF subfamily.</text>
</comment>
<dbReference type="InterPro" id="IPR011517">
    <property type="entry name" value="RNA_pol_sigma70_ECF-like"/>
</dbReference>
<feature type="domain" description="RNA polymerase sigma-70 ECF-like HTH" evidence="5">
    <location>
        <begin position="6"/>
        <end position="186"/>
    </location>
</feature>
<comment type="caution">
    <text evidence="6">The sequence shown here is derived from an EMBL/GenBank/DDBJ whole genome shotgun (WGS) entry which is preliminary data.</text>
</comment>